<dbReference type="GO" id="GO:0080044">
    <property type="term" value="F:quercetin 7-O-glucosyltransferase activity"/>
    <property type="evidence" value="ECO:0007669"/>
    <property type="project" value="TreeGrafter"/>
</dbReference>
<dbReference type="PANTHER" id="PTHR11926:SF774">
    <property type="entry name" value="UDP-GLYCOSYLTRANSFERASE 85A1-RELATED"/>
    <property type="match status" value="1"/>
</dbReference>
<accession>A0AA41RXF2</accession>
<keyword evidence="3" id="KW-1185">Reference proteome</keyword>
<comment type="similarity">
    <text evidence="1">Belongs to the UDP-glycosyltransferase family.</text>
</comment>
<proteinExistence type="inferred from homology"/>
<dbReference type="Proteomes" id="UP001177140">
    <property type="component" value="Unassembled WGS sequence"/>
</dbReference>
<protein>
    <submittedName>
        <fullName evidence="2">Uncharacterized protein</fullName>
    </submittedName>
</protein>
<reference evidence="2" key="1">
    <citation type="submission" date="2022-03" db="EMBL/GenBank/DDBJ databases">
        <title>A functionally conserved STORR gene fusion in Papaver species that diverged 16.8 million years ago.</title>
        <authorList>
            <person name="Catania T."/>
        </authorList>
    </citation>
    <scope>NUCLEOTIDE SEQUENCE</scope>
    <source>
        <strain evidence="2">S-191538</strain>
    </source>
</reference>
<dbReference type="Gene3D" id="3.40.50.2000">
    <property type="entry name" value="Glycogen Phosphorylase B"/>
    <property type="match status" value="2"/>
</dbReference>
<dbReference type="AlphaFoldDB" id="A0AA41RXF2"/>
<evidence type="ECO:0000313" key="2">
    <source>
        <dbReference type="EMBL" id="MCL7023888.1"/>
    </source>
</evidence>
<dbReference type="PANTHER" id="PTHR11926">
    <property type="entry name" value="GLUCOSYL/GLUCURONOSYL TRANSFERASES"/>
    <property type="match status" value="1"/>
</dbReference>
<gene>
    <name evidence="2" type="ORF">MKW94_009387</name>
</gene>
<name>A0AA41RXF2_PAPNU</name>
<evidence type="ECO:0000256" key="1">
    <source>
        <dbReference type="ARBA" id="ARBA00009995"/>
    </source>
</evidence>
<dbReference type="GO" id="GO:0080043">
    <property type="term" value="F:quercetin 3-O-glucosyltransferase activity"/>
    <property type="evidence" value="ECO:0007669"/>
    <property type="project" value="TreeGrafter"/>
</dbReference>
<dbReference type="EMBL" id="JAJJMA010027746">
    <property type="protein sequence ID" value="MCL7023888.1"/>
    <property type="molecule type" value="Genomic_DNA"/>
</dbReference>
<evidence type="ECO:0000313" key="3">
    <source>
        <dbReference type="Proteomes" id="UP001177140"/>
    </source>
</evidence>
<organism evidence="2 3">
    <name type="scientific">Papaver nudicaule</name>
    <name type="common">Iceland poppy</name>
    <dbReference type="NCBI Taxonomy" id="74823"/>
    <lineage>
        <taxon>Eukaryota</taxon>
        <taxon>Viridiplantae</taxon>
        <taxon>Streptophyta</taxon>
        <taxon>Embryophyta</taxon>
        <taxon>Tracheophyta</taxon>
        <taxon>Spermatophyta</taxon>
        <taxon>Magnoliopsida</taxon>
        <taxon>Ranunculales</taxon>
        <taxon>Papaveraceae</taxon>
        <taxon>Papaveroideae</taxon>
        <taxon>Papaver</taxon>
    </lineage>
</organism>
<dbReference type="SUPFAM" id="SSF53756">
    <property type="entry name" value="UDP-Glycosyltransferase/glycogen phosphorylase"/>
    <property type="match status" value="1"/>
</dbReference>
<sequence length="155" mass="17581">MVKPHVVCIPYMAQGHVTPMLRVAKLLHSKGFHVTFVNSQFNHQRLLNSRGADSLQDTCYEPFKELLTKLNDSEEVPPVSCIVGDGALSTFTFRVAKELGIPEVIFWTTSFCGFASYYHYPHLVEKGLFPLKGKHLQLTYSLPFGLTFFRDSKVQ</sequence>
<comment type="caution">
    <text evidence="2">The sequence shown here is derived from an EMBL/GenBank/DDBJ whole genome shotgun (WGS) entry which is preliminary data.</text>
</comment>